<dbReference type="Gene3D" id="3.30.420.10">
    <property type="entry name" value="Ribonuclease H-like superfamily/Ribonuclease H"/>
    <property type="match status" value="1"/>
</dbReference>
<feature type="non-terminal residue" evidence="2">
    <location>
        <position position="1509"/>
    </location>
</feature>
<feature type="compositionally biased region" description="Basic and acidic residues" evidence="1">
    <location>
        <begin position="949"/>
        <end position="964"/>
    </location>
</feature>
<feature type="compositionally biased region" description="Pro residues" evidence="1">
    <location>
        <begin position="917"/>
        <end position="933"/>
    </location>
</feature>
<dbReference type="InterPro" id="IPR012337">
    <property type="entry name" value="RNaseH-like_sf"/>
</dbReference>
<dbReference type="Proteomes" id="UP001189429">
    <property type="component" value="Unassembled WGS sequence"/>
</dbReference>
<organism evidence="2 3">
    <name type="scientific">Prorocentrum cordatum</name>
    <dbReference type="NCBI Taxonomy" id="2364126"/>
    <lineage>
        <taxon>Eukaryota</taxon>
        <taxon>Sar</taxon>
        <taxon>Alveolata</taxon>
        <taxon>Dinophyceae</taxon>
        <taxon>Prorocentrales</taxon>
        <taxon>Prorocentraceae</taxon>
        <taxon>Prorocentrum</taxon>
    </lineage>
</organism>
<proteinExistence type="predicted"/>
<feature type="region of interest" description="Disordered" evidence="1">
    <location>
        <begin position="856"/>
        <end position="969"/>
    </location>
</feature>
<dbReference type="SUPFAM" id="SSF53098">
    <property type="entry name" value="Ribonuclease H-like"/>
    <property type="match status" value="1"/>
</dbReference>
<evidence type="ECO:0000313" key="3">
    <source>
        <dbReference type="Proteomes" id="UP001189429"/>
    </source>
</evidence>
<reference evidence="2" key="1">
    <citation type="submission" date="2023-10" db="EMBL/GenBank/DDBJ databases">
        <authorList>
            <person name="Chen Y."/>
            <person name="Shah S."/>
            <person name="Dougan E. K."/>
            <person name="Thang M."/>
            <person name="Chan C."/>
        </authorList>
    </citation>
    <scope>NUCLEOTIDE SEQUENCE [LARGE SCALE GENOMIC DNA]</scope>
</reference>
<name>A0ABN9UE91_9DINO</name>
<keyword evidence="3" id="KW-1185">Reference proteome</keyword>
<feature type="region of interest" description="Disordered" evidence="1">
    <location>
        <begin position="58"/>
        <end position="101"/>
    </location>
</feature>
<evidence type="ECO:0008006" key="4">
    <source>
        <dbReference type="Google" id="ProtNLM"/>
    </source>
</evidence>
<feature type="compositionally biased region" description="Low complexity" evidence="1">
    <location>
        <begin position="72"/>
        <end position="87"/>
    </location>
</feature>
<dbReference type="EMBL" id="CAUYUJ010015761">
    <property type="protein sequence ID" value="CAK0857837.1"/>
    <property type="molecule type" value="Genomic_DNA"/>
</dbReference>
<comment type="caution">
    <text evidence="2">The sequence shown here is derived from an EMBL/GenBank/DDBJ whole genome shotgun (WGS) entry which is preliminary data.</text>
</comment>
<dbReference type="InterPro" id="IPR036397">
    <property type="entry name" value="RNaseH_sf"/>
</dbReference>
<protein>
    <recommendedName>
        <fullName evidence="4">Integrase catalytic domain-containing protein</fullName>
    </recommendedName>
</protein>
<sequence>MSKCAHLDQMRQGSNLAVDLIQCKSCGEILFKHHFAKTSDQMLLQCVRSRQYIHRLETTGTAQPAAPRMNQSSSSDSEATATTTAPTSMPPPSPPGATKKLPERLSAEVIRKLTDTEVQQIIESERIKIRQEEQQRLAKEILQKGLIDTPTDPTEVDDRARPSKRLGVSQMPKAESIPVPEAAETYGRLDLAEVACVSDSRLTHAMIGQGGKAERFSDWNGYDFSTRSGAEKLVKALRVKRPRRVWFSPPCGAECPWQNLNPVTAESEKKLIKTRRIQRNVKWAIGQLLNEGFCDIYLEQSGRCRSWTGNFKELKESMHGCRIHGCMYDMRDEQSGLLIHKDWHIATTDPQFEKKVGRTCPDLHLQMPLEGGTRVALSANYPVNLCRRIAQHFMTRATSDEALAYLVQAHNELDDELCAAGYRRLREKRPAVKYQLLILTKLEMLKSLQKARSVQTCTKAELRELEAIIAHIHRNFGHCSMSTVSAALKSRKADQKIIDLCRHYECPSCKAAQRFQMRPIASSEPTLPAPGTEMGCDNFYWTHPRRAYQIRGTLCADYGSRFTQTSIHCQKGIEEHCGNTTAKEMKEVVLKDWIHHYGKPEVFRTDPEGCFKQVEQRAWVSGNGMEWRPEPGEAHWRMGVIERCIETVKEIATRLAWELPDDTDPADIFRWACVANNDLMRHQGYSPMMLMMGRTPSGQGLEQVENPSVLSANVVDKHFQEVTRIKAAAYKACVDHYLSEKTKPALLAKTRPFKTWEPGEKAHYWRGAKSNSHKTRPGIAGRFHGPATVLMQEREMKNGVAVRRGVVWLVDGDRLVRAAAAHLRTTTKAERTLESISAGSSDHFKKILRELTKGAYDDVVDQPGPGEWGDIPEGENVEVPDPPRMTIPRSMAFHQPDDHEGEAGSGSSGHEGAAPEVSPPPMPAQNPAEPAPTPTRDQFDESEPPPEGYNKREASKEPSEDPDPKRHRADFAGYVGHLCQKASTLVMPELGRAEPESEGSANWVSPWEYDQKTKASDLVGSVGEDEPNLAIMIGFALEESDMDQLSRRPDKALAAMVKQNKVEVKLKNLTAEDREKLPIAKGNEIKSFLKYRVCEAASRAGVHPGALMKMRWVITRKETGDLKAFLGVSASMGFQVFKGDVKAAFLQGQLIGLAVAHVDDLMIAIDQHSDLAVDALQQLHRAYEWGSWETQDFVQCGTRIRQEYDGRTKSWGRIHLNMNDYAQELVEIDIPAHRHRDPEQPVTSSEATRLRAAFGQLTWSATQGAPLIGAGLSRLLAYSDSATVNTLLQANKLIRRTKFEATEELIMEKHANPCAVGYSDAAWNVRRDGSSQGGFLIFLTDYTLMQNREAQISLLAWASAKLPRVCRSSSAAEVQAASEAQEELEFCRLLLSEILLGPAPLKHWTSSCAKIPGALVPDCRGVFDALDRSESSALGMKDKRSALEAQALKRGMAATSTSLRWCHSGAQLSDCTTKNSEKARASYNLWQQRGTWKLIYDANFISEKQRRQR</sequence>
<gene>
    <name evidence="2" type="ORF">PCOR1329_LOCUS47802</name>
</gene>
<evidence type="ECO:0000313" key="2">
    <source>
        <dbReference type="EMBL" id="CAK0857837.1"/>
    </source>
</evidence>
<accession>A0ABN9UE91</accession>
<evidence type="ECO:0000256" key="1">
    <source>
        <dbReference type="SAM" id="MobiDB-lite"/>
    </source>
</evidence>